<feature type="domain" description="RNase H type-1" evidence="2">
    <location>
        <begin position="440"/>
        <end position="487"/>
    </location>
</feature>
<reference evidence="4" key="1">
    <citation type="submission" date="2020-09" db="EMBL/GenBank/DDBJ databases">
        <title>Genome-Enabled Discovery of Anthraquinone Biosynthesis in Senna tora.</title>
        <authorList>
            <person name="Kang S.-H."/>
            <person name="Pandey R.P."/>
            <person name="Lee C.-M."/>
            <person name="Sim J.-S."/>
            <person name="Jeong J.-T."/>
            <person name="Choi B.-S."/>
            <person name="Jung M."/>
            <person name="Ginzburg D."/>
            <person name="Zhao K."/>
            <person name="Won S.Y."/>
            <person name="Oh T.-J."/>
            <person name="Yu Y."/>
            <person name="Kim N.-H."/>
            <person name="Lee O.R."/>
            <person name="Lee T.-H."/>
            <person name="Bashyal P."/>
            <person name="Kim T.-S."/>
            <person name="Lee W.-H."/>
            <person name="Kawkins C."/>
            <person name="Kim C.-K."/>
            <person name="Kim J.S."/>
            <person name="Ahn B.O."/>
            <person name="Rhee S.Y."/>
            <person name="Sohng J.K."/>
        </authorList>
    </citation>
    <scope>NUCLEOTIDE SEQUENCE</scope>
    <source>
        <tissue evidence="4">Leaf</tissue>
    </source>
</reference>
<dbReference type="PANTHER" id="PTHR34023:SF4">
    <property type="entry name" value="RNASE H TYPE-1 DOMAIN-CONTAINING PROTEIN"/>
    <property type="match status" value="1"/>
</dbReference>
<organism evidence="4 5">
    <name type="scientific">Senna tora</name>
    <dbReference type="NCBI Taxonomy" id="362788"/>
    <lineage>
        <taxon>Eukaryota</taxon>
        <taxon>Viridiplantae</taxon>
        <taxon>Streptophyta</taxon>
        <taxon>Embryophyta</taxon>
        <taxon>Tracheophyta</taxon>
        <taxon>Spermatophyta</taxon>
        <taxon>Magnoliopsida</taxon>
        <taxon>eudicotyledons</taxon>
        <taxon>Gunneridae</taxon>
        <taxon>Pentapetalae</taxon>
        <taxon>rosids</taxon>
        <taxon>fabids</taxon>
        <taxon>Fabales</taxon>
        <taxon>Fabaceae</taxon>
        <taxon>Caesalpinioideae</taxon>
        <taxon>Cassia clade</taxon>
        <taxon>Senna</taxon>
    </lineage>
</organism>
<dbReference type="InterPro" id="IPR026960">
    <property type="entry name" value="RVT-Znf"/>
</dbReference>
<evidence type="ECO:0000256" key="1">
    <source>
        <dbReference type="SAM" id="MobiDB-lite"/>
    </source>
</evidence>
<dbReference type="PANTHER" id="PTHR34023">
    <property type="entry name" value="RNASE H DOMAIN-CONTAINING PROTEIN"/>
    <property type="match status" value="1"/>
</dbReference>
<dbReference type="Pfam" id="PF13966">
    <property type="entry name" value="zf-RVT"/>
    <property type="match status" value="1"/>
</dbReference>
<evidence type="ECO:0000259" key="2">
    <source>
        <dbReference type="Pfam" id="PF13456"/>
    </source>
</evidence>
<dbReference type="InterPro" id="IPR044730">
    <property type="entry name" value="RNase_H-like_dom_plant"/>
</dbReference>
<evidence type="ECO:0000259" key="3">
    <source>
        <dbReference type="Pfam" id="PF13966"/>
    </source>
</evidence>
<keyword evidence="4" id="KW-0695">RNA-directed DNA polymerase</keyword>
<feature type="compositionally biased region" description="Low complexity" evidence="1">
    <location>
        <begin position="261"/>
        <end position="274"/>
    </location>
</feature>
<dbReference type="GO" id="GO:0003964">
    <property type="term" value="F:RNA-directed DNA polymerase activity"/>
    <property type="evidence" value="ECO:0007669"/>
    <property type="project" value="UniProtKB-KW"/>
</dbReference>
<protein>
    <submittedName>
        <fullName evidence="4">Reverse transcriptase</fullName>
    </submittedName>
</protein>
<dbReference type="CDD" id="cd06222">
    <property type="entry name" value="RNase_H_like"/>
    <property type="match status" value="1"/>
</dbReference>
<dbReference type="GO" id="GO:0004523">
    <property type="term" value="F:RNA-DNA hybrid ribonuclease activity"/>
    <property type="evidence" value="ECO:0007669"/>
    <property type="project" value="InterPro"/>
</dbReference>
<sequence>MVMKQENPKDLSTKEQDNLRRSTKKSKPNEKDDGITLVLPSVKELEAMTEMTDAENPAIIVKEGHSKVVRSLNWGNNNGGAITFKDKLLAFNGREYKSSPDPVNGETNQTEKPVVGMGQKRVEVGEDHFGPWMIPQRRPRRVFRRPQQVRADTDSGNTPMNQSSRFEVLNQVLEEDNRRDSGKDQQMTSQPDNHDPIDILKTSGDTPSRVDSKKVVKNANRKIETATGAKKSNTTVEVAPGNKKTGKAPFEKATEHTVVTSSSSGIKNSSQSPISPSPGKNKETTTKINSKPHIEGGAPKQKKPPDYNEVNFCKGWKKLCKCECPERVRYFLWKLSHDCIMTEVQRKKRGISIYDVCKRCGLAAEATTHAIRDCVWVRGIWEKLVKRDMWNTFFNLDIKSWVDNNISKNWGGGFTKKLGQGSVFQAELWGALLGLKTVFITNGCNNSNPFLNMAKEFRELLSKDWMVNVKHVHRDSNKVADILANSAHFNSYELMILDRVPYLCKVTFLDDHNRVLAAHRLGS</sequence>
<feature type="region of interest" description="Disordered" evidence="1">
    <location>
        <begin position="130"/>
        <end position="304"/>
    </location>
</feature>
<feature type="domain" description="Reverse transcriptase zinc-binding" evidence="3">
    <location>
        <begin position="315"/>
        <end position="381"/>
    </location>
</feature>
<accession>A0A835C870</accession>
<keyword evidence="5" id="KW-1185">Reference proteome</keyword>
<feature type="compositionally biased region" description="Polar residues" evidence="1">
    <location>
        <begin position="154"/>
        <end position="165"/>
    </location>
</feature>
<proteinExistence type="predicted"/>
<dbReference type="GO" id="GO:0003676">
    <property type="term" value="F:nucleic acid binding"/>
    <property type="evidence" value="ECO:0007669"/>
    <property type="project" value="InterPro"/>
</dbReference>
<gene>
    <name evidence="4" type="ORF">G2W53_015494</name>
</gene>
<dbReference type="InterPro" id="IPR002156">
    <property type="entry name" value="RNaseH_domain"/>
</dbReference>
<dbReference type="Pfam" id="PF13456">
    <property type="entry name" value="RVT_3"/>
    <property type="match status" value="1"/>
</dbReference>
<feature type="region of interest" description="Disordered" evidence="1">
    <location>
        <begin position="1"/>
        <end position="35"/>
    </location>
</feature>
<comment type="caution">
    <text evidence="4">The sequence shown here is derived from an EMBL/GenBank/DDBJ whole genome shotgun (WGS) entry which is preliminary data.</text>
</comment>
<dbReference type="EMBL" id="JAAIUW010000005">
    <property type="protein sequence ID" value="KAF7833161.1"/>
    <property type="molecule type" value="Genomic_DNA"/>
</dbReference>
<keyword evidence="4" id="KW-0548">Nucleotidyltransferase</keyword>
<feature type="compositionally biased region" description="Basic and acidic residues" evidence="1">
    <location>
        <begin position="1"/>
        <end position="20"/>
    </location>
</feature>
<dbReference type="AlphaFoldDB" id="A0A835C870"/>
<keyword evidence="4" id="KW-0808">Transferase</keyword>
<evidence type="ECO:0000313" key="5">
    <source>
        <dbReference type="Proteomes" id="UP000634136"/>
    </source>
</evidence>
<name>A0A835C870_9FABA</name>
<dbReference type="Proteomes" id="UP000634136">
    <property type="component" value="Unassembled WGS sequence"/>
</dbReference>
<evidence type="ECO:0000313" key="4">
    <source>
        <dbReference type="EMBL" id="KAF7833161.1"/>
    </source>
</evidence>